<comment type="caution">
    <text evidence="8">The sequence shown here is derived from an EMBL/GenBank/DDBJ whole genome shotgun (WGS) entry which is preliminary data.</text>
</comment>
<evidence type="ECO:0000256" key="1">
    <source>
        <dbReference type="ARBA" id="ARBA00004141"/>
    </source>
</evidence>
<comment type="similarity">
    <text evidence="2">Belongs to the GtrA family.</text>
</comment>
<evidence type="ECO:0000256" key="6">
    <source>
        <dbReference type="SAM" id="Phobius"/>
    </source>
</evidence>
<feature type="transmembrane region" description="Helical" evidence="6">
    <location>
        <begin position="20"/>
        <end position="41"/>
    </location>
</feature>
<dbReference type="GO" id="GO:0000271">
    <property type="term" value="P:polysaccharide biosynthetic process"/>
    <property type="evidence" value="ECO:0007669"/>
    <property type="project" value="InterPro"/>
</dbReference>
<proteinExistence type="inferred from homology"/>
<dbReference type="EMBL" id="PEGA01000008">
    <property type="protein sequence ID" value="RLU11675.1"/>
    <property type="molecule type" value="Genomic_DNA"/>
</dbReference>
<dbReference type="InterPro" id="IPR051401">
    <property type="entry name" value="GtrA_CellWall_Glycosyl"/>
</dbReference>
<evidence type="ECO:0000256" key="3">
    <source>
        <dbReference type="ARBA" id="ARBA00022692"/>
    </source>
</evidence>
<dbReference type="InterPro" id="IPR007267">
    <property type="entry name" value="GtrA_DPMS_TM"/>
</dbReference>
<dbReference type="AlphaFoldDB" id="A0A3L8CIQ5"/>
<dbReference type="PANTHER" id="PTHR38459:SF1">
    <property type="entry name" value="PROPHAGE BACTOPRENOL-LINKED GLUCOSE TRANSLOCASE HOMOLOG"/>
    <property type="match status" value="1"/>
</dbReference>
<dbReference type="PANTHER" id="PTHR38459">
    <property type="entry name" value="PROPHAGE BACTOPRENOL-LINKED GLUCOSE TRANSLOCASE HOMOLOG"/>
    <property type="match status" value="1"/>
</dbReference>
<keyword evidence="10" id="KW-1185">Reference proteome</keyword>
<evidence type="ECO:0000313" key="11">
    <source>
        <dbReference type="Proteomes" id="UP000282672"/>
    </source>
</evidence>
<protein>
    <recommendedName>
        <fullName evidence="7">GtrA/DPMS transmembrane domain-containing protein</fullName>
    </recommendedName>
</protein>
<dbReference type="GO" id="GO:0005886">
    <property type="term" value="C:plasma membrane"/>
    <property type="evidence" value="ECO:0007669"/>
    <property type="project" value="TreeGrafter"/>
</dbReference>
<organism evidence="8 10">
    <name type="scientific">Pseudomonas prosekii</name>
    <dbReference type="NCBI Taxonomy" id="1148509"/>
    <lineage>
        <taxon>Bacteria</taxon>
        <taxon>Pseudomonadati</taxon>
        <taxon>Pseudomonadota</taxon>
        <taxon>Gammaproteobacteria</taxon>
        <taxon>Pseudomonadales</taxon>
        <taxon>Pseudomonadaceae</taxon>
        <taxon>Pseudomonas</taxon>
    </lineage>
</organism>
<feature type="domain" description="GtrA/DPMS transmembrane" evidence="7">
    <location>
        <begin position="19"/>
        <end position="131"/>
    </location>
</feature>
<gene>
    <name evidence="9" type="ORF">CS076_09855</name>
    <name evidence="8" type="ORF">CS078_16945</name>
</gene>
<evidence type="ECO:0000313" key="8">
    <source>
        <dbReference type="EMBL" id="RLU08175.1"/>
    </source>
</evidence>
<keyword evidence="4 6" id="KW-1133">Transmembrane helix</keyword>
<dbReference type="Proteomes" id="UP000282672">
    <property type="component" value="Unassembled WGS sequence"/>
</dbReference>
<evidence type="ECO:0000256" key="5">
    <source>
        <dbReference type="ARBA" id="ARBA00023136"/>
    </source>
</evidence>
<accession>A0A3L8CIQ5</accession>
<dbReference type="Pfam" id="PF04138">
    <property type="entry name" value="GtrA_DPMS_TM"/>
    <property type="match status" value="1"/>
</dbReference>
<evidence type="ECO:0000256" key="2">
    <source>
        <dbReference type="ARBA" id="ARBA00009399"/>
    </source>
</evidence>
<keyword evidence="3 6" id="KW-0812">Transmembrane</keyword>
<feature type="transmembrane region" description="Helical" evidence="6">
    <location>
        <begin position="47"/>
        <end position="65"/>
    </location>
</feature>
<reference evidence="10 11" key="1">
    <citation type="journal article" date="2018" name="Front. Microbiol.">
        <title>Discovery of Phloeophagus Beetles as a Source of Pseudomonas Strains That Produce Potentially New Bioactive Substances and Description of Pseudomonas bohemica sp. nov.</title>
        <authorList>
            <person name="Saati-Santamaria Z."/>
            <person name="Lopez-Mondejar R."/>
            <person name="Jimenez-Gomez A."/>
            <person name="Diez-Mendez A."/>
            <person name="Vetrovsky T."/>
            <person name="Igual J.M."/>
            <person name="Velazquez E."/>
            <person name="Kolarik M."/>
            <person name="Rivas R."/>
            <person name="Garcia-Fraile P."/>
        </authorList>
    </citation>
    <scope>NUCLEOTIDE SEQUENCE [LARGE SCALE GENOMIC DNA]</scope>
    <source>
        <strain evidence="9 11">A2-NA12</strain>
        <strain evidence="8 10">A2-NA13</strain>
    </source>
</reference>
<evidence type="ECO:0000313" key="9">
    <source>
        <dbReference type="EMBL" id="RLU11675.1"/>
    </source>
</evidence>
<sequence length="138" mass="15266">MSLLNGIVSKYPALGQLIRYGVVGVVNNSLLYLGYLLIVYAGVGSKFSMTLMYLAGVIVGFLANYRWTFAQGKNHGALVRYILMHMFGYLINFLLLLIFVDGLGNPHQVVQVIAILVVAAYGFVTCKYYVFRASAKQV</sequence>
<keyword evidence="5 6" id="KW-0472">Membrane</keyword>
<feature type="transmembrane region" description="Helical" evidence="6">
    <location>
        <begin position="112"/>
        <end position="131"/>
    </location>
</feature>
<dbReference type="EMBL" id="PEGB01000008">
    <property type="protein sequence ID" value="RLU08175.1"/>
    <property type="molecule type" value="Genomic_DNA"/>
</dbReference>
<feature type="transmembrane region" description="Helical" evidence="6">
    <location>
        <begin position="77"/>
        <end position="100"/>
    </location>
</feature>
<comment type="subcellular location">
    <subcellularLocation>
        <location evidence="1">Membrane</location>
        <topology evidence="1">Multi-pass membrane protein</topology>
    </subcellularLocation>
</comment>
<evidence type="ECO:0000313" key="10">
    <source>
        <dbReference type="Proteomes" id="UP000282140"/>
    </source>
</evidence>
<dbReference type="RefSeq" id="WP_121732219.1">
    <property type="nucleotide sequence ID" value="NZ_PEGA01000008.1"/>
</dbReference>
<evidence type="ECO:0000256" key="4">
    <source>
        <dbReference type="ARBA" id="ARBA00022989"/>
    </source>
</evidence>
<name>A0A3L8CIQ5_9PSED</name>
<evidence type="ECO:0000259" key="7">
    <source>
        <dbReference type="Pfam" id="PF04138"/>
    </source>
</evidence>
<dbReference type="Proteomes" id="UP000282140">
    <property type="component" value="Unassembled WGS sequence"/>
</dbReference>